<dbReference type="Pfam" id="PF00455">
    <property type="entry name" value="DeoRC"/>
    <property type="match status" value="1"/>
</dbReference>
<dbReference type="SMART" id="SM01134">
    <property type="entry name" value="DeoRC"/>
    <property type="match status" value="1"/>
</dbReference>
<protein>
    <submittedName>
        <fullName evidence="4">DeoR/GlpR family DNA-binding transcription regulator</fullName>
    </submittedName>
</protein>
<keyword evidence="1" id="KW-0805">Transcription regulation</keyword>
<comment type="caution">
    <text evidence="4">The sequence shown here is derived from an EMBL/GenBank/DDBJ whole genome shotgun (WGS) entry which is preliminary data.</text>
</comment>
<dbReference type="InterPro" id="IPR050313">
    <property type="entry name" value="Carb_Metab_HTH_regulators"/>
</dbReference>
<keyword evidence="5" id="KW-1185">Reference proteome</keyword>
<evidence type="ECO:0000313" key="4">
    <source>
        <dbReference type="EMBL" id="MDH8677796.1"/>
    </source>
</evidence>
<dbReference type="PROSITE" id="PS51000">
    <property type="entry name" value="HTH_DEOR_2"/>
    <property type="match status" value="1"/>
</dbReference>
<reference evidence="4 5" key="1">
    <citation type="submission" date="2023-04" db="EMBL/GenBank/DDBJ databases">
        <title>Fusibacter bizertensis strain WBS, isolated from littoral bottom sediments of the Arctic seas - biochemical and genomic analysis.</title>
        <authorList>
            <person name="Brioukhanov A.L."/>
        </authorList>
    </citation>
    <scope>NUCLEOTIDE SEQUENCE [LARGE SCALE GENOMIC DNA]</scope>
    <source>
        <strain evidence="4 5">WBS</strain>
    </source>
</reference>
<dbReference type="Gene3D" id="3.40.50.1360">
    <property type="match status" value="1"/>
</dbReference>
<dbReference type="InterPro" id="IPR001034">
    <property type="entry name" value="DeoR_HTH"/>
</dbReference>
<dbReference type="PANTHER" id="PTHR30363:SF44">
    <property type="entry name" value="AGA OPERON TRANSCRIPTIONAL REPRESSOR-RELATED"/>
    <property type="match status" value="1"/>
</dbReference>
<dbReference type="GO" id="GO:0003677">
    <property type="term" value="F:DNA binding"/>
    <property type="evidence" value="ECO:0007669"/>
    <property type="project" value="UniProtKB-KW"/>
</dbReference>
<keyword evidence="4" id="KW-0238">DNA-binding</keyword>
<keyword evidence="2" id="KW-0804">Transcription</keyword>
<dbReference type="RefSeq" id="WP_281093617.1">
    <property type="nucleotide sequence ID" value="NZ_JARYZI010000003.1"/>
</dbReference>
<feature type="domain" description="HTH deoR-type" evidence="3">
    <location>
        <begin position="3"/>
        <end position="58"/>
    </location>
</feature>
<dbReference type="SUPFAM" id="SSF100950">
    <property type="entry name" value="NagB/RpiA/CoA transferase-like"/>
    <property type="match status" value="1"/>
</dbReference>
<dbReference type="SMART" id="SM00420">
    <property type="entry name" value="HTH_DEOR"/>
    <property type="match status" value="1"/>
</dbReference>
<evidence type="ECO:0000313" key="5">
    <source>
        <dbReference type="Proteomes" id="UP001158045"/>
    </source>
</evidence>
<evidence type="ECO:0000259" key="3">
    <source>
        <dbReference type="PROSITE" id="PS51000"/>
    </source>
</evidence>
<evidence type="ECO:0000256" key="2">
    <source>
        <dbReference type="ARBA" id="ARBA00023163"/>
    </source>
</evidence>
<name>A0ABT6NBK4_9FIRM</name>
<gene>
    <name evidence="4" type="ORF">QE109_06535</name>
</gene>
<dbReference type="InterPro" id="IPR014036">
    <property type="entry name" value="DeoR-like_C"/>
</dbReference>
<proteinExistence type="predicted"/>
<dbReference type="InterPro" id="IPR036390">
    <property type="entry name" value="WH_DNA-bd_sf"/>
</dbReference>
<sequence>MTASERLSDIRQRVEKQGTVLVKTLAIEYRVTEDLIRKDLKKLEKLDVVDRIYGGAERKKNKFQASTFGYRLESHVEEKEKIATKAVKLIRPGNYIFLDTSSTSYYIAKYIALAEIEVTVITDMLAIVVLLSDYKSIKLISIGGEYDAYTGGFFGPVASSQIHKYKTDLAFISCKSISVKEGYLLEGFAEIGNQKKIILDNASKKVLATQKSKYNDSGVYRFYELKEIDIIITEDSLEMNVVEQLKELKINIF</sequence>
<dbReference type="Proteomes" id="UP001158045">
    <property type="component" value="Unassembled WGS sequence"/>
</dbReference>
<organism evidence="4 5">
    <name type="scientific">Fusibacter bizertensis</name>
    <dbReference type="NCBI Taxonomy" id="1488331"/>
    <lineage>
        <taxon>Bacteria</taxon>
        <taxon>Bacillati</taxon>
        <taxon>Bacillota</taxon>
        <taxon>Clostridia</taxon>
        <taxon>Eubacteriales</taxon>
        <taxon>Eubacteriales Family XII. Incertae Sedis</taxon>
        <taxon>Fusibacter</taxon>
    </lineage>
</organism>
<dbReference type="SUPFAM" id="SSF46785">
    <property type="entry name" value="Winged helix' DNA-binding domain"/>
    <property type="match status" value="1"/>
</dbReference>
<accession>A0ABT6NBK4</accession>
<dbReference type="Pfam" id="PF08220">
    <property type="entry name" value="HTH_DeoR"/>
    <property type="match status" value="1"/>
</dbReference>
<dbReference type="InterPro" id="IPR037171">
    <property type="entry name" value="NagB/RpiA_transferase-like"/>
</dbReference>
<evidence type="ECO:0000256" key="1">
    <source>
        <dbReference type="ARBA" id="ARBA00023015"/>
    </source>
</evidence>
<dbReference type="PANTHER" id="PTHR30363">
    <property type="entry name" value="HTH-TYPE TRANSCRIPTIONAL REGULATOR SRLR-RELATED"/>
    <property type="match status" value="1"/>
</dbReference>
<dbReference type="EMBL" id="JARYZI010000003">
    <property type="protein sequence ID" value="MDH8677796.1"/>
    <property type="molecule type" value="Genomic_DNA"/>
</dbReference>